<dbReference type="InterPro" id="IPR029787">
    <property type="entry name" value="Nucleotide_cyclase"/>
</dbReference>
<dbReference type="FunFam" id="3.30.70.270:FF:000001">
    <property type="entry name" value="Diguanylate cyclase domain protein"/>
    <property type="match status" value="1"/>
</dbReference>
<evidence type="ECO:0000256" key="3">
    <source>
        <dbReference type="ARBA" id="ARBA00034247"/>
    </source>
</evidence>
<dbReference type="RefSeq" id="WP_132298087.1">
    <property type="nucleotide sequence ID" value="NZ_SMFU01000015.1"/>
</dbReference>
<keyword evidence="5" id="KW-1133">Transmembrane helix</keyword>
<dbReference type="PANTHER" id="PTHR45138:SF9">
    <property type="entry name" value="DIGUANYLATE CYCLASE DGCM-RELATED"/>
    <property type="match status" value="1"/>
</dbReference>
<evidence type="ECO:0000256" key="1">
    <source>
        <dbReference type="ARBA" id="ARBA00001946"/>
    </source>
</evidence>
<evidence type="ECO:0000256" key="2">
    <source>
        <dbReference type="ARBA" id="ARBA00012528"/>
    </source>
</evidence>
<dbReference type="NCBIfam" id="TIGR00254">
    <property type="entry name" value="GGDEF"/>
    <property type="match status" value="1"/>
</dbReference>
<feature type="coiled-coil region" evidence="4">
    <location>
        <begin position="173"/>
        <end position="200"/>
    </location>
</feature>
<accession>A0A4R1GDK0</accession>
<dbReference type="GO" id="GO:0052621">
    <property type="term" value="F:diguanylate cyclase activity"/>
    <property type="evidence" value="ECO:0007669"/>
    <property type="project" value="UniProtKB-EC"/>
</dbReference>
<comment type="catalytic activity">
    <reaction evidence="3">
        <text>2 GTP = 3',3'-c-di-GMP + 2 diphosphate</text>
        <dbReference type="Rhea" id="RHEA:24898"/>
        <dbReference type="ChEBI" id="CHEBI:33019"/>
        <dbReference type="ChEBI" id="CHEBI:37565"/>
        <dbReference type="ChEBI" id="CHEBI:58805"/>
        <dbReference type="EC" id="2.7.7.65"/>
    </reaction>
</comment>
<dbReference type="PANTHER" id="PTHR45138">
    <property type="entry name" value="REGULATORY COMPONENTS OF SENSORY TRANSDUCTION SYSTEM"/>
    <property type="match status" value="1"/>
</dbReference>
<organism evidence="7 8">
    <name type="scientific">Marinobacterium mangrovicola</name>
    <dbReference type="NCBI Taxonomy" id="1476959"/>
    <lineage>
        <taxon>Bacteria</taxon>
        <taxon>Pseudomonadati</taxon>
        <taxon>Pseudomonadota</taxon>
        <taxon>Gammaproteobacteria</taxon>
        <taxon>Oceanospirillales</taxon>
        <taxon>Oceanospirillaceae</taxon>
        <taxon>Marinobacterium</taxon>
    </lineage>
</organism>
<dbReference type="InterPro" id="IPR000160">
    <property type="entry name" value="GGDEF_dom"/>
</dbReference>
<dbReference type="Proteomes" id="UP000294546">
    <property type="component" value="Unassembled WGS sequence"/>
</dbReference>
<keyword evidence="5" id="KW-0812">Transmembrane</keyword>
<sequence length="456" mass="51046">MTHSILSWLSASFTRKIGGLSTILLSFILLVIIYSVIQLDSISREMRELAEIDIPLTEIASEFEMKQLEQHILLERTRLAASSTPPASVEQQHLNMQLIEHSEQVEALLDQAVTVANTALKQHEIVDGMQAHKELLQHLQAYAQSQGSFHARISESLAQPLSEVNAAALDAAAEQMDLATEVLLEQIERLTEEVAEITASHQQRFLLVDIALGSGAFVIGIYITLYLIVSFRRHMGEIQRKVDRLNHSLQGSSATKISLEPAAGDDELARLAANIDGVLDSFTSEMKNRSEVERQLLQLATTDKLTGALNRHKWDETLAQEIQLAKRGMPLSLLILDLDNFKGINDRWGHDVGDRVLVRTVELIRENVRSSDLIFRLGGEEFALLFRNHSKQQAAVVAEELRQIFEQLEEKNLPPFTASFGITQYESGDSQETLIKRADDALYQAKTNGRNRLELG</sequence>
<dbReference type="EC" id="2.7.7.65" evidence="2"/>
<dbReference type="InterPro" id="IPR043128">
    <property type="entry name" value="Rev_trsase/Diguanyl_cyclase"/>
</dbReference>
<dbReference type="SMART" id="SM00267">
    <property type="entry name" value="GGDEF"/>
    <property type="match status" value="1"/>
</dbReference>
<keyword evidence="5" id="KW-0472">Membrane</keyword>
<dbReference type="CDD" id="cd01949">
    <property type="entry name" value="GGDEF"/>
    <property type="match status" value="1"/>
</dbReference>
<keyword evidence="4" id="KW-0175">Coiled coil</keyword>
<protein>
    <recommendedName>
        <fullName evidence="2">diguanylate cyclase</fullName>
        <ecNumber evidence="2">2.7.7.65</ecNumber>
    </recommendedName>
</protein>
<feature type="transmembrane region" description="Helical" evidence="5">
    <location>
        <begin position="206"/>
        <end position="229"/>
    </location>
</feature>
<reference evidence="7 8" key="1">
    <citation type="submission" date="2019-03" db="EMBL/GenBank/DDBJ databases">
        <title>Genomic Encyclopedia of Archaeal and Bacterial Type Strains, Phase II (KMG-II): from individual species to whole genera.</title>
        <authorList>
            <person name="Goeker M."/>
        </authorList>
    </citation>
    <scope>NUCLEOTIDE SEQUENCE [LARGE SCALE GENOMIC DNA]</scope>
    <source>
        <strain evidence="7 8">DSM 27697</strain>
    </source>
</reference>
<dbReference type="PROSITE" id="PS50887">
    <property type="entry name" value="GGDEF"/>
    <property type="match status" value="1"/>
</dbReference>
<evidence type="ECO:0000313" key="8">
    <source>
        <dbReference type="Proteomes" id="UP000294546"/>
    </source>
</evidence>
<gene>
    <name evidence="7" type="ORF">CLV83_4495</name>
</gene>
<dbReference type="AlphaFoldDB" id="A0A4R1GDK0"/>
<evidence type="ECO:0000259" key="6">
    <source>
        <dbReference type="PROSITE" id="PS50887"/>
    </source>
</evidence>
<evidence type="ECO:0000256" key="4">
    <source>
        <dbReference type="SAM" id="Coils"/>
    </source>
</evidence>
<comment type="caution">
    <text evidence="7">The sequence shown here is derived from an EMBL/GenBank/DDBJ whole genome shotgun (WGS) entry which is preliminary data.</text>
</comment>
<dbReference type="SUPFAM" id="SSF55073">
    <property type="entry name" value="Nucleotide cyclase"/>
    <property type="match status" value="1"/>
</dbReference>
<name>A0A4R1GDK0_9GAMM</name>
<keyword evidence="8" id="KW-1185">Reference proteome</keyword>
<dbReference type="Pfam" id="PF00990">
    <property type="entry name" value="GGDEF"/>
    <property type="match status" value="1"/>
</dbReference>
<dbReference type="OrthoDB" id="9812260at2"/>
<evidence type="ECO:0000256" key="5">
    <source>
        <dbReference type="SAM" id="Phobius"/>
    </source>
</evidence>
<proteinExistence type="predicted"/>
<dbReference type="Gene3D" id="3.30.70.270">
    <property type="match status" value="1"/>
</dbReference>
<evidence type="ECO:0000313" key="7">
    <source>
        <dbReference type="EMBL" id="TCK02312.1"/>
    </source>
</evidence>
<comment type="cofactor">
    <cofactor evidence="1">
        <name>Mg(2+)</name>
        <dbReference type="ChEBI" id="CHEBI:18420"/>
    </cofactor>
</comment>
<dbReference type="InterPro" id="IPR050469">
    <property type="entry name" value="Diguanylate_Cyclase"/>
</dbReference>
<feature type="transmembrane region" description="Helical" evidence="5">
    <location>
        <begin position="17"/>
        <end position="37"/>
    </location>
</feature>
<feature type="domain" description="GGDEF" evidence="6">
    <location>
        <begin position="329"/>
        <end position="456"/>
    </location>
</feature>
<dbReference type="EMBL" id="SMFU01000015">
    <property type="protein sequence ID" value="TCK02312.1"/>
    <property type="molecule type" value="Genomic_DNA"/>
</dbReference>